<keyword evidence="2" id="KW-0732">Signal</keyword>
<reference evidence="3" key="1">
    <citation type="submission" date="2014-03" db="EMBL/GenBank/DDBJ databases">
        <title>The sialotranscriptome of Amblyomma triste, Amblyomma parvum and Amblyomma cajennense ticks, uncovered by 454-based RNA-seq.</title>
        <authorList>
            <person name="Garcia G.R."/>
            <person name="Gardinassi L.G."/>
            <person name="Ribeiro J.M."/>
            <person name="Anatrielo E."/>
            <person name="Ferreira B.R."/>
            <person name="Moreira H.N."/>
            <person name="Mafra C."/>
            <person name="Olegario M.M."/>
            <person name="Szabo P.J."/>
            <person name="Miranda-Santos I.K."/>
            <person name="Maruyama S.R."/>
        </authorList>
    </citation>
    <scope>NUCLEOTIDE SEQUENCE</scope>
    <source>
        <strain evidence="3">Araguapaz</strain>
        <tissue evidence="3">Salivary glands</tissue>
    </source>
</reference>
<feature type="chain" id="PRO_5001516107" evidence="2">
    <location>
        <begin position="21"/>
        <end position="132"/>
    </location>
</feature>
<evidence type="ECO:0000256" key="2">
    <source>
        <dbReference type="SAM" id="SignalP"/>
    </source>
</evidence>
<name>A0A023G2D6_AMBPA</name>
<accession>A0A023G2D6</accession>
<dbReference type="EMBL" id="GBBL01000122">
    <property type="protein sequence ID" value="JAC27198.1"/>
    <property type="molecule type" value="mRNA"/>
</dbReference>
<sequence length="132" mass="13311">MGSNILCVLLLLAIIALSECQPRPAGIQSSYGSRQGGSGRRPGGTGPRPGGTGPRPGGTGPRPGGSGPRPGSQRRRSTSGGSCGGTCPPNAKLQDDCSTGTSSCYCHVSWARGPAQGVDYTALAVLFIRRVS</sequence>
<feature type="compositionally biased region" description="Gly residues" evidence="1">
    <location>
        <begin position="34"/>
        <end position="68"/>
    </location>
</feature>
<protein>
    <submittedName>
        <fullName evidence="3">Putative translation initiation factor if-2</fullName>
    </submittedName>
</protein>
<keyword evidence="3" id="KW-0648">Protein biosynthesis</keyword>
<dbReference type="AlphaFoldDB" id="A0A023G2D6"/>
<feature type="region of interest" description="Disordered" evidence="1">
    <location>
        <begin position="25"/>
        <end position="101"/>
    </location>
</feature>
<proteinExistence type="evidence at transcript level"/>
<keyword evidence="3" id="KW-0396">Initiation factor</keyword>
<organism evidence="3">
    <name type="scientific">Amblyomma parvum</name>
    <name type="common">South American tick</name>
    <dbReference type="NCBI Taxonomy" id="251391"/>
    <lineage>
        <taxon>Eukaryota</taxon>
        <taxon>Metazoa</taxon>
        <taxon>Ecdysozoa</taxon>
        <taxon>Arthropoda</taxon>
        <taxon>Chelicerata</taxon>
        <taxon>Arachnida</taxon>
        <taxon>Acari</taxon>
        <taxon>Parasitiformes</taxon>
        <taxon>Ixodida</taxon>
        <taxon>Ixodoidea</taxon>
        <taxon>Ixodidae</taxon>
        <taxon>Amblyomminae</taxon>
        <taxon>Amblyomma</taxon>
    </lineage>
</organism>
<evidence type="ECO:0000313" key="3">
    <source>
        <dbReference type="EMBL" id="JAC27198.1"/>
    </source>
</evidence>
<feature type="signal peptide" evidence="2">
    <location>
        <begin position="1"/>
        <end position="20"/>
    </location>
</feature>
<dbReference type="GO" id="GO:0003743">
    <property type="term" value="F:translation initiation factor activity"/>
    <property type="evidence" value="ECO:0007669"/>
    <property type="project" value="UniProtKB-KW"/>
</dbReference>
<evidence type="ECO:0000256" key="1">
    <source>
        <dbReference type="SAM" id="MobiDB-lite"/>
    </source>
</evidence>